<proteinExistence type="predicted"/>
<dbReference type="InterPro" id="IPR019422">
    <property type="entry name" value="7TM_GPCR_serpentine_rcpt_Srh"/>
</dbReference>
<organism evidence="2 3">
    <name type="scientific">Panagrellus redivivus</name>
    <name type="common">Microworm</name>
    <dbReference type="NCBI Taxonomy" id="6233"/>
    <lineage>
        <taxon>Eukaryota</taxon>
        <taxon>Metazoa</taxon>
        <taxon>Ecdysozoa</taxon>
        <taxon>Nematoda</taxon>
        <taxon>Chromadorea</taxon>
        <taxon>Rhabditida</taxon>
        <taxon>Tylenchina</taxon>
        <taxon>Panagrolaimomorpha</taxon>
        <taxon>Panagrolaimoidea</taxon>
        <taxon>Panagrolaimidae</taxon>
        <taxon>Panagrellus</taxon>
    </lineage>
</organism>
<sequence>MCPVIAAYQSGLLRDVASPQLTTIISIFAYVFFINTAFGVFLSLCNRFIFTFHPNLKPYLHNKYTFAGIVILHFVMYSVVSVILSYTMNDADGMRALSLSESGNALRPFFNESSLIQVSEFGGWTRCAIKVFFSVICIFNSILIGCVTLFIYNVCVYKQTSKTVSQNSFSLIISSLVQSLLCVVLLFIPAGALTFCWGFEVQNSANVMNALFLLANAHGTIDMVCLLLFVKPYRLYCYKLLAKEMKNLKHAVDGDADHAARIGIHADEVDVDKTLLPDAPAGRRTSVLGVEVIDR</sequence>
<keyword evidence="1" id="KW-0812">Transmembrane</keyword>
<evidence type="ECO:0000313" key="3">
    <source>
        <dbReference type="WBParaSite" id="Pan_g13064.t1"/>
    </source>
</evidence>
<evidence type="ECO:0000313" key="2">
    <source>
        <dbReference type="Proteomes" id="UP000492821"/>
    </source>
</evidence>
<keyword evidence="1" id="KW-0472">Membrane</keyword>
<feature type="transmembrane region" description="Helical" evidence="1">
    <location>
        <begin position="169"/>
        <end position="190"/>
    </location>
</feature>
<protein>
    <submittedName>
        <fullName evidence="3">G-protein coupled receptors family 1 profile domain-containing protein</fullName>
    </submittedName>
</protein>
<dbReference type="AlphaFoldDB" id="A0A7E4UVD9"/>
<name>A0A7E4UVD9_PANRE</name>
<keyword evidence="2" id="KW-1185">Reference proteome</keyword>
<keyword evidence="1" id="KW-1133">Transmembrane helix</keyword>
<feature type="transmembrane region" description="Helical" evidence="1">
    <location>
        <begin position="210"/>
        <end position="230"/>
    </location>
</feature>
<feature type="transmembrane region" description="Helical" evidence="1">
    <location>
        <begin position="21"/>
        <end position="45"/>
    </location>
</feature>
<dbReference type="Pfam" id="PF10318">
    <property type="entry name" value="7TM_GPCR_Srh"/>
    <property type="match status" value="1"/>
</dbReference>
<dbReference type="Proteomes" id="UP000492821">
    <property type="component" value="Unassembled WGS sequence"/>
</dbReference>
<feature type="transmembrane region" description="Helical" evidence="1">
    <location>
        <begin position="131"/>
        <end position="157"/>
    </location>
</feature>
<evidence type="ECO:0000256" key="1">
    <source>
        <dbReference type="SAM" id="Phobius"/>
    </source>
</evidence>
<reference evidence="3" key="2">
    <citation type="submission" date="2020-10" db="UniProtKB">
        <authorList>
            <consortium name="WormBaseParasite"/>
        </authorList>
    </citation>
    <scope>IDENTIFICATION</scope>
</reference>
<reference evidence="2" key="1">
    <citation type="journal article" date="2013" name="Genetics">
        <title>The draft genome and transcriptome of Panagrellus redivivus are shaped by the harsh demands of a free-living lifestyle.</title>
        <authorList>
            <person name="Srinivasan J."/>
            <person name="Dillman A.R."/>
            <person name="Macchietto M.G."/>
            <person name="Heikkinen L."/>
            <person name="Lakso M."/>
            <person name="Fracchia K.M."/>
            <person name="Antoshechkin I."/>
            <person name="Mortazavi A."/>
            <person name="Wong G."/>
            <person name="Sternberg P.W."/>
        </authorList>
    </citation>
    <scope>NUCLEOTIDE SEQUENCE [LARGE SCALE GENOMIC DNA]</scope>
    <source>
        <strain evidence="2">MT8872</strain>
    </source>
</reference>
<accession>A0A7E4UVD9</accession>
<dbReference type="WBParaSite" id="Pan_g13064.t1">
    <property type="protein sequence ID" value="Pan_g13064.t1"/>
    <property type="gene ID" value="Pan_g13064"/>
</dbReference>
<feature type="transmembrane region" description="Helical" evidence="1">
    <location>
        <begin position="66"/>
        <end position="88"/>
    </location>
</feature>